<dbReference type="RefSeq" id="WP_353650489.1">
    <property type="nucleotide sequence ID" value="NZ_CP159218.1"/>
</dbReference>
<dbReference type="Gene3D" id="2.50.20.20">
    <property type="match status" value="1"/>
</dbReference>
<reference evidence="3" key="1">
    <citation type="submission" date="2024-05" db="EMBL/GenBank/DDBJ databases">
        <authorList>
            <person name="Cai S.Y."/>
            <person name="Jin L.M."/>
            <person name="Li H.R."/>
        </authorList>
    </citation>
    <scope>NUCLEOTIDE SEQUENCE</scope>
    <source>
        <strain evidence="3">A5-74</strain>
    </source>
</reference>
<feature type="chain" id="PRO_5043493414" description="LppX_LprAFG lipoprotein" evidence="2">
    <location>
        <begin position="28"/>
        <end position="318"/>
    </location>
</feature>
<evidence type="ECO:0000256" key="2">
    <source>
        <dbReference type="SAM" id="SignalP"/>
    </source>
</evidence>
<accession>A0AAU8DS93</accession>
<proteinExistence type="predicted"/>
<dbReference type="PROSITE" id="PS51257">
    <property type="entry name" value="PROKAR_LIPOPROTEIN"/>
    <property type="match status" value="1"/>
</dbReference>
<dbReference type="SUPFAM" id="SSF89392">
    <property type="entry name" value="Prokaryotic lipoproteins and lipoprotein localization factors"/>
    <property type="match status" value="1"/>
</dbReference>
<evidence type="ECO:0000256" key="1">
    <source>
        <dbReference type="SAM" id="MobiDB-lite"/>
    </source>
</evidence>
<organism evidence="3">
    <name type="scientific">Nakamurella sp. A5-74</name>
    <dbReference type="NCBI Taxonomy" id="3158264"/>
    <lineage>
        <taxon>Bacteria</taxon>
        <taxon>Bacillati</taxon>
        <taxon>Actinomycetota</taxon>
        <taxon>Actinomycetes</taxon>
        <taxon>Nakamurellales</taxon>
        <taxon>Nakamurellaceae</taxon>
        <taxon>Nakamurella</taxon>
    </lineage>
</organism>
<evidence type="ECO:0008006" key="4">
    <source>
        <dbReference type="Google" id="ProtNLM"/>
    </source>
</evidence>
<dbReference type="EMBL" id="CP159218">
    <property type="protein sequence ID" value="XCG64877.1"/>
    <property type="molecule type" value="Genomic_DNA"/>
</dbReference>
<gene>
    <name evidence="3" type="ORF">ABLG96_06085</name>
</gene>
<feature type="signal peptide" evidence="2">
    <location>
        <begin position="1"/>
        <end position="27"/>
    </location>
</feature>
<dbReference type="InterPro" id="IPR029046">
    <property type="entry name" value="LolA/LolB/LppX"/>
</dbReference>
<name>A0AAU8DS93_9ACTN</name>
<protein>
    <recommendedName>
        <fullName evidence="4">LppX_LprAFG lipoprotein</fullName>
    </recommendedName>
</protein>
<evidence type="ECO:0000313" key="3">
    <source>
        <dbReference type="EMBL" id="XCG64877.1"/>
    </source>
</evidence>
<feature type="region of interest" description="Disordered" evidence="1">
    <location>
        <begin position="30"/>
        <end position="95"/>
    </location>
</feature>
<feature type="compositionally biased region" description="Pro residues" evidence="1">
    <location>
        <begin position="60"/>
        <end position="72"/>
    </location>
</feature>
<keyword evidence="2" id="KW-0732">Signal</keyword>
<dbReference type="AlphaFoldDB" id="A0AAU8DS93"/>
<sequence>MIRTSRPLIAAGIAAALVLTGCGSQIAGAPAGGAPAGATSSTGLVPSAPSVVQTSGSEVPPAPDPSSAPGPDPSRSDPAPSSTGPTTDGQDPNGDSAVEEFIAMIARGMGGVSSYRGTISMDMGSAGSMAGTMQGTVSNGQAVNSEANIKVEAGSQSIEVKVLMIGTKVYIGGSTLLQAVPEAKGKAWIYADPNSSNATIKQLSTSMGSVSTNNISSMIRFASAAKSVEKGGSKEIDGVQTTQYRVVLDPKKITDTGTGGMTADSTEATFFVDGDSLMRRAVVEVGAMGTTVELTMDMTDYNTDVQIEAPAASTVYTG</sequence>